<gene>
    <name evidence="2" type="ORF">RRG08_057187</name>
</gene>
<dbReference type="Proteomes" id="UP001283361">
    <property type="component" value="Unassembled WGS sequence"/>
</dbReference>
<evidence type="ECO:0000313" key="2">
    <source>
        <dbReference type="EMBL" id="KAK3720716.1"/>
    </source>
</evidence>
<keyword evidence="1" id="KW-0472">Membrane</keyword>
<keyword evidence="1" id="KW-1133">Transmembrane helix</keyword>
<protein>
    <submittedName>
        <fullName evidence="2">Uncharacterized protein</fullName>
    </submittedName>
</protein>
<accession>A0AAE0XWC3</accession>
<sequence>MIEAAKPRRADVEHVEATSSPHAPQLCIVQDPALSKQLGHKPHIDQWLLCPLGDPSRSGQSWSRGHVRTLLVASVNIALAAAGYPIWNGLASEQHLL</sequence>
<evidence type="ECO:0000256" key="1">
    <source>
        <dbReference type="SAM" id="Phobius"/>
    </source>
</evidence>
<keyword evidence="3" id="KW-1185">Reference proteome</keyword>
<dbReference type="EMBL" id="JAWDGP010007404">
    <property type="protein sequence ID" value="KAK3720716.1"/>
    <property type="molecule type" value="Genomic_DNA"/>
</dbReference>
<evidence type="ECO:0000313" key="3">
    <source>
        <dbReference type="Proteomes" id="UP001283361"/>
    </source>
</evidence>
<keyword evidence="1" id="KW-0812">Transmembrane</keyword>
<reference evidence="2" key="1">
    <citation type="journal article" date="2023" name="G3 (Bethesda)">
        <title>A reference genome for the long-term kleptoplast-retaining sea slug Elysia crispata morphotype clarki.</title>
        <authorList>
            <person name="Eastman K.E."/>
            <person name="Pendleton A.L."/>
            <person name="Shaikh M.A."/>
            <person name="Suttiyut T."/>
            <person name="Ogas R."/>
            <person name="Tomko P."/>
            <person name="Gavelis G."/>
            <person name="Widhalm J.R."/>
            <person name="Wisecaver J.H."/>
        </authorList>
    </citation>
    <scope>NUCLEOTIDE SEQUENCE</scope>
    <source>
        <strain evidence="2">ECLA1</strain>
    </source>
</reference>
<proteinExistence type="predicted"/>
<feature type="transmembrane region" description="Helical" evidence="1">
    <location>
        <begin position="67"/>
        <end position="87"/>
    </location>
</feature>
<dbReference type="AlphaFoldDB" id="A0AAE0XWC3"/>
<organism evidence="2 3">
    <name type="scientific">Elysia crispata</name>
    <name type="common">lettuce slug</name>
    <dbReference type="NCBI Taxonomy" id="231223"/>
    <lineage>
        <taxon>Eukaryota</taxon>
        <taxon>Metazoa</taxon>
        <taxon>Spiralia</taxon>
        <taxon>Lophotrochozoa</taxon>
        <taxon>Mollusca</taxon>
        <taxon>Gastropoda</taxon>
        <taxon>Heterobranchia</taxon>
        <taxon>Euthyneura</taxon>
        <taxon>Panpulmonata</taxon>
        <taxon>Sacoglossa</taxon>
        <taxon>Placobranchoidea</taxon>
        <taxon>Plakobranchidae</taxon>
        <taxon>Elysia</taxon>
    </lineage>
</organism>
<name>A0AAE0XWC3_9GAST</name>
<comment type="caution">
    <text evidence="2">The sequence shown here is derived from an EMBL/GenBank/DDBJ whole genome shotgun (WGS) entry which is preliminary data.</text>
</comment>